<sequence length="121" mass="13877">MSDDSKIEVCDCYEVHDKLIDCVKKTMLDEDTFVKLSSLFKVLGDYTRIKIIYALFKTELCVCDIAEVLNMSQSAISHQLRILKSARLVKFRRAGKLVYYSLDDEHINQLFNAGLEHVVIG</sequence>
<evidence type="ECO:0000256" key="1">
    <source>
        <dbReference type="ARBA" id="ARBA00023015"/>
    </source>
</evidence>
<evidence type="ECO:0000256" key="2">
    <source>
        <dbReference type="ARBA" id="ARBA00023125"/>
    </source>
</evidence>
<dbReference type="GO" id="GO:0003700">
    <property type="term" value="F:DNA-binding transcription factor activity"/>
    <property type="evidence" value="ECO:0007669"/>
    <property type="project" value="InterPro"/>
</dbReference>
<dbReference type="PRINTS" id="PR00778">
    <property type="entry name" value="HTHARSR"/>
</dbReference>
<dbReference type="PANTHER" id="PTHR43132">
    <property type="entry name" value="ARSENICAL RESISTANCE OPERON REPRESSOR ARSR-RELATED"/>
    <property type="match status" value="1"/>
</dbReference>
<dbReference type="OrthoDB" id="9794330at2"/>
<feature type="domain" description="HTH arsR-type" evidence="5">
    <location>
        <begin position="28"/>
        <end position="121"/>
    </location>
</feature>
<dbReference type="Pfam" id="PF01022">
    <property type="entry name" value="HTH_5"/>
    <property type="match status" value="1"/>
</dbReference>
<dbReference type="CDD" id="cd00090">
    <property type="entry name" value="HTH_ARSR"/>
    <property type="match status" value="1"/>
</dbReference>
<comment type="caution">
    <text evidence="6">The sequence shown here is derived from an EMBL/GenBank/DDBJ whole genome shotgun (WGS) entry which is preliminary data.</text>
</comment>
<dbReference type="InterPro" id="IPR001845">
    <property type="entry name" value="HTH_ArsR_DNA-bd_dom"/>
</dbReference>
<protein>
    <submittedName>
        <fullName evidence="6">Cadmium efflux system accessory protein</fullName>
    </submittedName>
</protein>
<name>W6N1U1_CLOTY</name>
<dbReference type="Proteomes" id="UP000019482">
    <property type="component" value="Unassembled WGS sequence"/>
</dbReference>
<evidence type="ECO:0000259" key="5">
    <source>
        <dbReference type="PROSITE" id="PS50987"/>
    </source>
</evidence>
<organism evidence="6 7">
    <name type="scientific">Clostridium tyrobutyricum DIVETGP</name>
    <dbReference type="NCBI Taxonomy" id="1408889"/>
    <lineage>
        <taxon>Bacteria</taxon>
        <taxon>Bacillati</taxon>
        <taxon>Bacillota</taxon>
        <taxon>Clostridia</taxon>
        <taxon>Eubacteriales</taxon>
        <taxon>Clostridiaceae</taxon>
        <taxon>Clostridium</taxon>
    </lineage>
</organism>
<dbReference type="EMBL" id="CBXI010000004">
    <property type="protein sequence ID" value="CDL90228.1"/>
    <property type="molecule type" value="Genomic_DNA"/>
</dbReference>
<dbReference type="NCBIfam" id="NF033788">
    <property type="entry name" value="HTH_metalloreg"/>
    <property type="match status" value="1"/>
</dbReference>
<dbReference type="PROSITE" id="PS50987">
    <property type="entry name" value="HTH_ARSR_2"/>
    <property type="match status" value="1"/>
</dbReference>
<dbReference type="Gene3D" id="1.10.10.10">
    <property type="entry name" value="Winged helix-like DNA-binding domain superfamily/Winged helix DNA-binding domain"/>
    <property type="match status" value="1"/>
</dbReference>
<dbReference type="PROSITE" id="PS00846">
    <property type="entry name" value="HTH_ARSR_1"/>
    <property type="match status" value="1"/>
</dbReference>
<evidence type="ECO:0000313" key="6">
    <source>
        <dbReference type="EMBL" id="CDL90228.1"/>
    </source>
</evidence>
<dbReference type="InterPro" id="IPR018334">
    <property type="entry name" value="ArsR_HTH"/>
</dbReference>
<keyword evidence="7" id="KW-1185">Reference proteome</keyword>
<keyword evidence="3" id="KW-0804">Transcription</keyword>
<dbReference type="SMART" id="SM00418">
    <property type="entry name" value="HTH_ARSR"/>
    <property type="match status" value="1"/>
</dbReference>
<dbReference type="InterPro" id="IPR036390">
    <property type="entry name" value="WH_DNA-bd_sf"/>
</dbReference>
<gene>
    <name evidence="6" type="ORF">CTDIVETGP_0298</name>
</gene>
<dbReference type="SUPFAM" id="SSF46785">
    <property type="entry name" value="Winged helix' DNA-binding domain"/>
    <property type="match status" value="1"/>
</dbReference>
<dbReference type="InterPro" id="IPR011991">
    <property type="entry name" value="ArsR-like_HTH"/>
</dbReference>
<keyword evidence="2" id="KW-0238">DNA-binding</keyword>
<dbReference type="GO" id="GO:0046686">
    <property type="term" value="P:response to cadmium ion"/>
    <property type="evidence" value="ECO:0007669"/>
    <property type="project" value="UniProtKB-KW"/>
</dbReference>
<keyword evidence="4" id="KW-0105">Cadmium resistance</keyword>
<dbReference type="RefSeq" id="WP_017751722.1">
    <property type="nucleotide sequence ID" value="NZ_CBXI010000004.1"/>
</dbReference>
<evidence type="ECO:0000256" key="4">
    <source>
        <dbReference type="ARBA" id="ARBA00043263"/>
    </source>
</evidence>
<proteinExistence type="predicted"/>
<dbReference type="GO" id="GO:0003677">
    <property type="term" value="F:DNA binding"/>
    <property type="evidence" value="ECO:0007669"/>
    <property type="project" value="UniProtKB-KW"/>
</dbReference>
<evidence type="ECO:0000256" key="3">
    <source>
        <dbReference type="ARBA" id="ARBA00023163"/>
    </source>
</evidence>
<dbReference type="PANTHER" id="PTHR43132:SF6">
    <property type="entry name" value="HTH-TYPE TRANSCRIPTIONAL REPRESSOR CZRA"/>
    <property type="match status" value="1"/>
</dbReference>
<reference evidence="6 7" key="1">
    <citation type="journal article" date="2015" name="Genome Announc.">
        <title>Draft Genome Sequence of Clostridium tyrobutyricum Strain DIVETGP, Isolated from Cow's Milk for Grana Padano Production.</title>
        <authorList>
            <person name="Soggiu A."/>
            <person name="Piras C."/>
            <person name="Gaiarsa S."/>
            <person name="Sassera D."/>
            <person name="Roncada P."/>
            <person name="Bendixen E."/>
            <person name="Brasca M."/>
            <person name="Bonizzi L."/>
        </authorList>
    </citation>
    <scope>NUCLEOTIDE SEQUENCE [LARGE SCALE GENOMIC DNA]</scope>
    <source>
        <strain evidence="6 7">DIVETGP</strain>
    </source>
</reference>
<dbReference type="AlphaFoldDB" id="W6N1U1"/>
<accession>W6N1U1</accession>
<dbReference type="InterPro" id="IPR051011">
    <property type="entry name" value="Metal_resp_trans_reg"/>
</dbReference>
<dbReference type="GeneID" id="29418831"/>
<keyword evidence="1" id="KW-0805">Transcription regulation</keyword>
<dbReference type="InterPro" id="IPR036388">
    <property type="entry name" value="WH-like_DNA-bd_sf"/>
</dbReference>
<evidence type="ECO:0000313" key="7">
    <source>
        <dbReference type="Proteomes" id="UP000019482"/>
    </source>
</evidence>